<comment type="caution">
    <text evidence="1">The sequence shown here is derived from an EMBL/GenBank/DDBJ whole genome shotgun (WGS) entry which is preliminary data.</text>
</comment>
<proteinExistence type="predicted"/>
<dbReference type="Proteomes" id="UP000314294">
    <property type="component" value="Unassembled WGS sequence"/>
</dbReference>
<gene>
    <name evidence="1" type="ORF">EYF80_009853</name>
</gene>
<protein>
    <submittedName>
        <fullName evidence="1">Uncharacterized protein</fullName>
    </submittedName>
</protein>
<evidence type="ECO:0000313" key="2">
    <source>
        <dbReference type="Proteomes" id="UP000314294"/>
    </source>
</evidence>
<organism evidence="1 2">
    <name type="scientific">Liparis tanakae</name>
    <name type="common">Tanaka's snailfish</name>
    <dbReference type="NCBI Taxonomy" id="230148"/>
    <lineage>
        <taxon>Eukaryota</taxon>
        <taxon>Metazoa</taxon>
        <taxon>Chordata</taxon>
        <taxon>Craniata</taxon>
        <taxon>Vertebrata</taxon>
        <taxon>Euteleostomi</taxon>
        <taxon>Actinopterygii</taxon>
        <taxon>Neopterygii</taxon>
        <taxon>Teleostei</taxon>
        <taxon>Neoteleostei</taxon>
        <taxon>Acanthomorphata</taxon>
        <taxon>Eupercaria</taxon>
        <taxon>Perciformes</taxon>
        <taxon>Cottioidei</taxon>
        <taxon>Cottales</taxon>
        <taxon>Liparidae</taxon>
        <taxon>Liparis</taxon>
    </lineage>
</organism>
<accession>A0A4Z2IPM3</accession>
<keyword evidence="2" id="KW-1185">Reference proteome</keyword>
<reference evidence="1 2" key="1">
    <citation type="submission" date="2019-03" db="EMBL/GenBank/DDBJ databases">
        <title>First draft genome of Liparis tanakae, snailfish: a comprehensive survey of snailfish specific genes.</title>
        <authorList>
            <person name="Kim W."/>
            <person name="Song I."/>
            <person name="Jeong J.-H."/>
            <person name="Kim D."/>
            <person name="Kim S."/>
            <person name="Ryu S."/>
            <person name="Song J.Y."/>
            <person name="Lee S.K."/>
        </authorList>
    </citation>
    <scope>NUCLEOTIDE SEQUENCE [LARGE SCALE GENOMIC DNA]</scope>
    <source>
        <tissue evidence="1">Muscle</tissue>
    </source>
</reference>
<dbReference type="AlphaFoldDB" id="A0A4Z2IPM3"/>
<evidence type="ECO:0000313" key="1">
    <source>
        <dbReference type="EMBL" id="TNN79816.1"/>
    </source>
</evidence>
<name>A0A4Z2IPM3_9TELE</name>
<dbReference type="EMBL" id="SRLO01000060">
    <property type="protein sequence ID" value="TNN79816.1"/>
    <property type="molecule type" value="Genomic_DNA"/>
</dbReference>
<sequence length="93" mass="10601">MHSPTAEGSMFPPVLRGILKSFRAMWEIADVEVDEVETENTHNKKTEITPFSGKDTWNAPIITDVDGVNTSKYRRVDVPCECLARRKRPPAWE</sequence>